<feature type="compositionally biased region" description="Basic and acidic residues" evidence="1">
    <location>
        <begin position="45"/>
        <end position="54"/>
    </location>
</feature>
<feature type="region of interest" description="Disordered" evidence="1">
    <location>
        <begin position="39"/>
        <end position="75"/>
    </location>
</feature>
<evidence type="ECO:0000256" key="2">
    <source>
        <dbReference type="SAM" id="Phobius"/>
    </source>
</evidence>
<comment type="caution">
    <text evidence="3">The sequence shown here is derived from an EMBL/GenBank/DDBJ whole genome shotgun (WGS) entry which is preliminary data.</text>
</comment>
<organism evidence="3 4">
    <name type="scientific">Rurimicrobium arvi</name>
    <dbReference type="NCBI Taxonomy" id="2049916"/>
    <lineage>
        <taxon>Bacteria</taxon>
        <taxon>Pseudomonadati</taxon>
        <taxon>Bacteroidota</taxon>
        <taxon>Chitinophagia</taxon>
        <taxon>Chitinophagales</taxon>
        <taxon>Chitinophagaceae</taxon>
        <taxon>Rurimicrobium</taxon>
    </lineage>
</organism>
<sequence length="75" mass="9404">MLSHWIIYGLFLYVIYKFVRNFLFPAVRITNTMNQKMNEMQQRMQEMHQEEQRRQQQQQRPKSVEGEYIDYEEVK</sequence>
<keyword evidence="4" id="KW-1185">Reference proteome</keyword>
<keyword evidence="2" id="KW-0472">Membrane</keyword>
<evidence type="ECO:0000313" key="4">
    <source>
        <dbReference type="Proteomes" id="UP001501410"/>
    </source>
</evidence>
<protein>
    <recommendedName>
        <fullName evidence="5">DUF4834 family protein</fullName>
    </recommendedName>
</protein>
<reference evidence="4" key="1">
    <citation type="journal article" date="2019" name="Int. J. Syst. Evol. Microbiol.">
        <title>The Global Catalogue of Microorganisms (GCM) 10K type strain sequencing project: providing services to taxonomists for standard genome sequencing and annotation.</title>
        <authorList>
            <consortium name="The Broad Institute Genomics Platform"/>
            <consortium name="The Broad Institute Genome Sequencing Center for Infectious Disease"/>
            <person name="Wu L."/>
            <person name="Ma J."/>
        </authorList>
    </citation>
    <scope>NUCLEOTIDE SEQUENCE [LARGE SCALE GENOMIC DNA]</scope>
    <source>
        <strain evidence="4">JCM 31921</strain>
    </source>
</reference>
<gene>
    <name evidence="3" type="ORF">GCM10023092_08640</name>
</gene>
<feature type="transmembrane region" description="Helical" evidence="2">
    <location>
        <begin position="6"/>
        <end position="27"/>
    </location>
</feature>
<accession>A0ABP8MIP2</accession>
<proteinExistence type="predicted"/>
<evidence type="ECO:0000313" key="3">
    <source>
        <dbReference type="EMBL" id="GAA4451278.1"/>
    </source>
</evidence>
<evidence type="ECO:0000256" key="1">
    <source>
        <dbReference type="SAM" id="MobiDB-lite"/>
    </source>
</evidence>
<evidence type="ECO:0008006" key="5">
    <source>
        <dbReference type="Google" id="ProtNLM"/>
    </source>
</evidence>
<dbReference type="Proteomes" id="UP001501410">
    <property type="component" value="Unassembled WGS sequence"/>
</dbReference>
<keyword evidence="2" id="KW-1133">Transmembrane helix</keyword>
<dbReference type="RefSeq" id="WP_344823055.1">
    <property type="nucleotide sequence ID" value="NZ_BAABEZ010000004.1"/>
</dbReference>
<dbReference type="EMBL" id="BAABEZ010000004">
    <property type="protein sequence ID" value="GAA4451278.1"/>
    <property type="molecule type" value="Genomic_DNA"/>
</dbReference>
<keyword evidence="2" id="KW-0812">Transmembrane</keyword>
<name>A0ABP8MIP2_9BACT</name>